<evidence type="ECO:0000313" key="3">
    <source>
        <dbReference type="EMBL" id="MFG6429839.1"/>
    </source>
</evidence>
<keyword evidence="4" id="KW-1185">Reference proteome</keyword>
<comment type="caution">
    <text evidence="3">The sequence shown here is derived from an EMBL/GenBank/DDBJ whole genome shotgun (WGS) entry which is preliminary data.</text>
</comment>
<reference evidence="3 4" key="1">
    <citation type="submission" date="2024-08" db="EMBL/GenBank/DDBJ databases">
        <authorList>
            <person name="Lu H."/>
        </authorList>
    </citation>
    <scope>NUCLEOTIDE SEQUENCE [LARGE SCALE GENOMIC DNA]</scope>
    <source>
        <strain evidence="3 4">LYH14W</strain>
    </source>
</reference>
<feature type="chain" id="PRO_5047424203" evidence="1">
    <location>
        <begin position="23"/>
        <end position="228"/>
    </location>
</feature>
<accession>A0ABW7EZW4</accession>
<proteinExistence type="predicted"/>
<dbReference type="InterPro" id="IPR013424">
    <property type="entry name" value="Ice-binding_C"/>
</dbReference>
<dbReference type="NCBIfam" id="TIGR02595">
    <property type="entry name" value="PEP_CTERM"/>
    <property type="match status" value="1"/>
</dbReference>
<dbReference type="Proteomes" id="UP001606210">
    <property type="component" value="Unassembled WGS sequence"/>
</dbReference>
<protein>
    <submittedName>
        <fullName evidence="3">PEP-CTERM sorting domain-containing protein</fullName>
    </submittedName>
</protein>
<sequence>MKTSFARLALVATLAAAGAAHAASIVSPTATFAPSILVDFDAYDGLQVAAGSPELLNGNAFFVSDVVSTLGANNQDLGGNGLWGARSDLTPTGSGNFVSSTGPVLFGFLLSGPQAQVGAYFNLSQPLEGAKDAMLTLTAYSAANQVLESFSYKVDTSWESYNEGMFLGFSRANADIYSFGVTVSAGQSLVLDNLHLSAAPVPEPASIALLAAGLAVVGGVARRRARRD</sequence>
<evidence type="ECO:0000256" key="1">
    <source>
        <dbReference type="SAM" id="SignalP"/>
    </source>
</evidence>
<evidence type="ECO:0000313" key="4">
    <source>
        <dbReference type="Proteomes" id="UP001606210"/>
    </source>
</evidence>
<gene>
    <name evidence="3" type="ORF">ACG00Y_07965</name>
</gene>
<dbReference type="RefSeq" id="WP_394477629.1">
    <property type="nucleotide sequence ID" value="NZ_JBIGHV010000003.1"/>
</dbReference>
<feature type="domain" description="Ice-binding protein C-terminal" evidence="2">
    <location>
        <begin position="200"/>
        <end position="224"/>
    </location>
</feature>
<keyword evidence="1" id="KW-0732">Signal</keyword>
<dbReference type="Pfam" id="PF07589">
    <property type="entry name" value="PEP-CTERM"/>
    <property type="match status" value="1"/>
</dbReference>
<dbReference type="EMBL" id="JBIGHV010000003">
    <property type="protein sequence ID" value="MFG6429839.1"/>
    <property type="molecule type" value="Genomic_DNA"/>
</dbReference>
<feature type="signal peptide" evidence="1">
    <location>
        <begin position="1"/>
        <end position="22"/>
    </location>
</feature>
<name>A0ABW7EZW4_9BURK</name>
<evidence type="ECO:0000259" key="2">
    <source>
        <dbReference type="Pfam" id="PF07589"/>
    </source>
</evidence>
<organism evidence="3 4">
    <name type="scientific">Pelomonas parva</name>
    <dbReference type="NCBI Taxonomy" id="3299032"/>
    <lineage>
        <taxon>Bacteria</taxon>
        <taxon>Pseudomonadati</taxon>
        <taxon>Pseudomonadota</taxon>
        <taxon>Betaproteobacteria</taxon>
        <taxon>Burkholderiales</taxon>
        <taxon>Sphaerotilaceae</taxon>
        <taxon>Roseateles</taxon>
    </lineage>
</organism>